<sequence length="277" mass="30588">MTLRLTTNRPVVLHHSALSELEFTTFIPEVYDIFEMGLPDPARLFDYVDNDFDDTLLDTNELRGWLKGRLRQSLCLPDIETILRILGVSAEAHEGLVAGQILAAFRLFSHCLDPKPKLLAKSLVWVPSQPNPTLWAARSPLQIPRTPVPTQEEVHLAASHVHAWLPSSLPSSASQTLPFAVPNPPSPTLQEPSIISNSMHPPRSPATPLTRAFRDWTSGPHGRMFTALGTLSNARATTEDFTRVTSPVPVSESAVTDPEQLRPYKRQRITSSQAASA</sequence>
<name>A0A165YSQ5_9AGAM</name>
<organism evidence="2 3">
    <name type="scientific">Sistotremastrum suecicum HHB10207 ss-3</name>
    <dbReference type="NCBI Taxonomy" id="1314776"/>
    <lineage>
        <taxon>Eukaryota</taxon>
        <taxon>Fungi</taxon>
        <taxon>Dikarya</taxon>
        <taxon>Basidiomycota</taxon>
        <taxon>Agaricomycotina</taxon>
        <taxon>Agaricomycetes</taxon>
        <taxon>Sistotremastrales</taxon>
        <taxon>Sistotremastraceae</taxon>
        <taxon>Sistotremastrum</taxon>
    </lineage>
</organism>
<accession>A0A165YSQ5</accession>
<dbReference type="STRING" id="1314776.A0A165YSQ5"/>
<protein>
    <submittedName>
        <fullName evidence="2">Uncharacterized protein</fullName>
    </submittedName>
</protein>
<dbReference type="Proteomes" id="UP000076798">
    <property type="component" value="Unassembled WGS sequence"/>
</dbReference>
<keyword evidence="3" id="KW-1185">Reference proteome</keyword>
<dbReference type="EMBL" id="KV428233">
    <property type="protein sequence ID" value="KZT33565.1"/>
    <property type="molecule type" value="Genomic_DNA"/>
</dbReference>
<feature type="region of interest" description="Disordered" evidence="1">
    <location>
        <begin position="239"/>
        <end position="277"/>
    </location>
</feature>
<gene>
    <name evidence="2" type="ORF">SISSUDRAFT_1036966</name>
</gene>
<proteinExistence type="predicted"/>
<evidence type="ECO:0000313" key="3">
    <source>
        <dbReference type="Proteomes" id="UP000076798"/>
    </source>
</evidence>
<evidence type="ECO:0000313" key="2">
    <source>
        <dbReference type="EMBL" id="KZT33565.1"/>
    </source>
</evidence>
<dbReference type="OrthoDB" id="2553626at2759"/>
<reference evidence="2 3" key="1">
    <citation type="journal article" date="2016" name="Mol. Biol. Evol.">
        <title>Comparative Genomics of Early-Diverging Mushroom-Forming Fungi Provides Insights into the Origins of Lignocellulose Decay Capabilities.</title>
        <authorList>
            <person name="Nagy L.G."/>
            <person name="Riley R."/>
            <person name="Tritt A."/>
            <person name="Adam C."/>
            <person name="Daum C."/>
            <person name="Floudas D."/>
            <person name="Sun H."/>
            <person name="Yadav J.S."/>
            <person name="Pangilinan J."/>
            <person name="Larsson K.H."/>
            <person name="Matsuura K."/>
            <person name="Barry K."/>
            <person name="Labutti K."/>
            <person name="Kuo R."/>
            <person name="Ohm R.A."/>
            <person name="Bhattacharya S.S."/>
            <person name="Shirouzu T."/>
            <person name="Yoshinaga Y."/>
            <person name="Martin F.M."/>
            <person name="Grigoriev I.V."/>
            <person name="Hibbett D.S."/>
        </authorList>
    </citation>
    <scope>NUCLEOTIDE SEQUENCE [LARGE SCALE GENOMIC DNA]</scope>
    <source>
        <strain evidence="2 3">HHB10207 ss-3</strain>
    </source>
</reference>
<evidence type="ECO:0000256" key="1">
    <source>
        <dbReference type="SAM" id="MobiDB-lite"/>
    </source>
</evidence>
<dbReference type="AlphaFoldDB" id="A0A165YSQ5"/>